<gene>
    <name evidence="2" type="ORF">WUBG_18722</name>
</gene>
<dbReference type="GO" id="GO:0016491">
    <property type="term" value="F:oxidoreductase activity"/>
    <property type="evidence" value="ECO:0007669"/>
    <property type="project" value="InterPro"/>
</dbReference>
<protein>
    <recommendedName>
        <fullName evidence="1">Amine oxidase domain-containing protein</fullName>
    </recommendedName>
</protein>
<evidence type="ECO:0000259" key="1">
    <source>
        <dbReference type="Pfam" id="PF01593"/>
    </source>
</evidence>
<dbReference type="Proteomes" id="UP000004810">
    <property type="component" value="Unassembled WGS sequence"/>
</dbReference>
<comment type="caution">
    <text evidence="2">The sequence shown here is derived from an EMBL/GenBank/DDBJ whole genome shotgun (WGS) entry which is preliminary data.</text>
</comment>
<organism evidence="2 3">
    <name type="scientific">Wuchereria bancrofti</name>
    <dbReference type="NCBI Taxonomy" id="6293"/>
    <lineage>
        <taxon>Eukaryota</taxon>
        <taxon>Metazoa</taxon>
        <taxon>Ecdysozoa</taxon>
        <taxon>Nematoda</taxon>
        <taxon>Chromadorea</taxon>
        <taxon>Rhabditida</taxon>
        <taxon>Spirurina</taxon>
        <taxon>Spiruromorpha</taxon>
        <taxon>Filarioidea</taxon>
        <taxon>Onchocercidae</taxon>
        <taxon>Wuchereria</taxon>
    </lineage>
</organism>
<dbReference type="Gene3D" id="3.90.660.10">
    <property type="match status" value="1"/>
</dbReference>
<evidence type="ECO:0000313" key="2">
    <source>
        <dbReference type="EMBL" id="EJW70368.1"/>
    </source>
</evidence>
<dbReference type="EMBL" id="ADBV01022243">
    <property type="protein sequence ID" value="EJW70368.1"/>
    <property type="molecule type" value="Genomic_DNA"/>
</dbReference>
<reference evidence="3" key="1">
    <citation type="submission" date="2012-08" db="EMBL/GenBank/DDBJ databases">
        <title>The Genome Sequence of Wuchereria bancrofti.</title>
        <authorList>
            <person name="Nutman T.B."/>
            <person name="Fink D.L."/>
            <person name="Russ C."/>
            <person name="Young S."/>
            <person name="Zeng Q."/>
            <person name="Koehrsen M."/>
            <person name="Alvarado L."/>
            <person name="Berlin A."/>
            <person name="Chapman S.B."/>
            <person name="Chen Z."/>
            <person name="Freedman E."/>
            <person name="Gellesch M."/>
            <person name="Goldberg J."/>
            <person name="Griggs A."/>
            <person name="Gujja S."/>
            <person name="Heilman E.R."/>
            <person name="Heiman D."/>
            <person name="Hepburn T."/>
            <person name="Howarth C."/>
            <person name="Jen D."/>
            <person name="Larson L."/>
            <person name="Lewis B."/>
            <person name="Mehta T."/>
            <person name="Park D."/>
            <person name="Pearson M."/>
            <person name="Roberts A."/>
            <person name="Saif S."/>
            <person name="Shea T."/>
            <person name="Shenoy N."/>
            <person name="Sisk P."/>
            <person name="Stolte C."/>
            <person name="Sykes S."/>
            <person name="Walk T."/>
            <person name="White J."/>
            <person name="Yandava C."/>
            <person name="Haas B."/>
            <person name="Henn M.R."/>
            <person name="Nusbaum C."/>
            <person name="Birren B."/>
        </authorList>
    </citation>
    <scope>NUCLEOTIDE SEQUENCE [LARGE SCALE GENOMIC DNA]</scope>
    <source>
        <strain evidence="3">NA</strain>
    </source>
</reference>
<dbReference type="Pfam" id="PF01593">
    <property type="entry name" value="Amino_oxidase"/>
    <property type="match status" value="1"/>
</dbReference>
<dbReference type="InterPro" id="IPR002937">
    <property type="entry name" value="Amino_oxidase"/>
</dbReference>
<accession>J9DL70</accession>
<name>J9DL70_WUCBA</name>
<dbReference type="InterPro" id="IPR036188">
    <property type="entry name" value="FAD/NAD-bd_sf"/>
</dbReference>
<feature type="non-terminal residue" evidence="2">
    <location>
        <position position="1"/>
    </location>
</feature>
<proteinExistence type="predicted"/>
<dbReference type="AlphaFoldDB" id="J9DL70"/>
<evidence type="ECO:0000313" key="3">
    <source>
        <dbReference type="Proteomes" id="UP000004810"/>
    </source>
</evidence>
<dbReference type="Gene3D" id="3.50.50.60">
    <property type="entry name" value="FAD/NAD(P)-binding domain"/>
    <property type="match status" value="1"/>
</dbReference>
<sequence length="63" mass="7023">PTDVIVTRWKADCFSRGAFSYVSSNCTLDAFDSLAEPVKDSAGYDRIFLLVNIPVVNILERLI</sequence>
<feature type="domain" description="Amine oxidase" evidence="1">
    <location>
        <begin position="1"/>
        <end position="49"/>
    </location>
</feature>